<sequence length="308" mass="33876">MATRPAAAAAATEEVVMKLTEVYPTGEDSELFDAIRKRNSAAIASLLDPSVELPIKDSSNADDAVWYLNVTDKAHHITGNLNLLADLMPVHDRWVRIQGSPVSPPMQVFARGSVNHKGFVLQDVWYVPECKVNAVSAQELGELGLQIIVSKAKGTFEVMDCDGVLFGKGRRINRLFELEFLNTISGEVPWYIASNATQHMTGDMFLLTEFTSTRPGLPVRTHTGTLLQVQGKGFLRTKHLAVPEVSYVPGLTENIISLNQLTDSGLDDIFLPDVCLVVRRNDAQEIVGMASHSGGQMYRINYLRIAPN</sequence>
<dbReference type="InterPro" id="IPR054722">
    <property type="entry name" value="PolX-like_BBD"/>
</dbReference>
<accession>A0A0D9Y0E2</accession>
<keyword evidence="3" id="KW-1185">Reference proteome</keyword>
<feature type="domain" description="Retrovirus-related Pol polyprotein from transposon TNT 1-94-like beta-barrel" evidence="1">
    <location>
        <begin position="190"/>
        <end position="265"/>
    </location>
</feature>
<name>A0A0D9Y0E2_9ORYZ</name>
<evidence type="ECO:0000313" key="3">
    <source>
        <dbReference type="Proteomes" id="UP000032180"/>
    </source>
</evidence>
<dbReference type="EnsemblPlants" id="LPERR12G13050.1">
    <property type="protein sequence ID" value="LPERR12G13050.1"/>
    <property type="gene ID" value="LPERR12G13050"/>
</dbReference>
<proteinExistence type="predicted"/>
<organism evidence="2 3">
    <name type="scientific">Leersia perrieri</name>
    <dbReference type="NCBI Taxonomy" id="77586"/>
    <lineage>
        <taxon>Eukaryota</taxon>
        <taxon>Viridiplantae</taxon>
        <taxon>Streptophyta</taxon>
        <taxon>Embryophyta</taxon>
        <taxon>Tracheophyta</taxon>
        <taxon>Spermatophyta</taxon>
        <taxon>Magnoliopsida</taxon>
        <taxon>Liliopsida</taxon>
        <taxon>Poales</taxon>
        <taxon>Poaceae</taxon>
        <taxon>BOP clade</taxon>
        <taxon>Oryzoideae</taxon>
        <taxon>Oryzeae</taxon>
        <taxon>Oryzinae</taxon>
        <taxon>Leersia</taxon>
    </lineage>
</organism>
<dbReference type="AlphaFoldDB" id="A0A0D9Y0E2"/>
<dbReference type="Gramene" id="LPERR12G13050.1">
    <property type="protein sequence ID" value="LPERR12G13050.1"/>
    <property type="gene ID" value="LPERR12G13050"/>
</dbReference>
<reference evidence="2" key="3">
    <citation type="submission" date="2015-04" db="UniProtKB">
        <authorList>
            <consortium name="EnsemblPlants"/>
        </authorList>
    </citation>
    <scope>IDENTIFICATION</scope>
</reference>
<dbReference type="Proteomes" id="UP000032180">
    <property type="component" value="Chromosome 12"/>
</dbReference>
<dbReference type="STRING" id="77586.A0A0D9Y0E2"/>
<reference evidence="2 3" key="1">
    <citation type="submission" date="2012-08" db="EMBL/GenBank/DDBJ databases">
        <title>Oryza genome evolution.</title>
        <authorList>
            <person name="Wing R.A."/>
        </authorList>
    </citation>
    <scope>NUCLEOTIDE SEQUENCE</scope>
</reference>
<dbReference type="Pfam" id="PF22936">
    <property type="entry name" value="Pol_BBD"/>
    <property type="match status" value="1"/>
</dbReference>
<evidence type="ECO:0000259" key="1">
    <source>
        <dbReference type="Pfam" id="PF22936"/>
    </source>
</evidence>
<dbReference type="eggNOG" id="ENOG502RRT3">
    <property type="taxonomic scope" value="Eukaryota"/>
</dbReference>
<reference evidence="3" key="2">
    <citation type="submission" date="2013-12" db="EMBL/GenBank/DDBJ databases">
        <authorList>
            <person name="Yu Y."/>
            <person name="Lee S."/>
            <person name="de Baynast K."/>
            <person name="Wissotski M."/>
            <person name="Liu L."/>
            <person name="Talag J."/>
            <person name="Goicoechea J."/>
            <person name="Angelova A."/>
            <person name="Jetty R."/>
            <person name="Kudrna D."/>
            <person name="Golser W."/>
            <person name="Rivera L."/>
            <person name="Zhang J."/>
            <person name="Wing R."/>
        </authorList>
    </citation>
    <scope>NUCLEOTIDE SEQUENCE</scope>
</reference>
<evidence type="ECO:0000313" key="2">
    <source>
        <dbReference type="EnsemblPlants" id="LPERR12G13050.1"/>
    </source>
</evidence>
<protein>
    <recommendedName>
        <fullName evidence="1">Retrovirus-related Pol polyprotein from transposon TNT 1-94-like beta-barrel domain-containing protein</fullName>
    </recommendedName>
</protein>
<dbReference type="HOGENOM" id="CLU_078635_0_0_1"/>